<protein>
    <submittedName>
        <fullName evidence="3">Conserved repeat protein (List_Bact_rpt)</fullName>
    </submittedName>
</protein>
<gene>
    <name evidence="3" type="ordered locus">Spiaf_0772</name>
</gene>
<sequence length="687" mass="72690">MKKTKIGVMFASILFVLFWLISCSNPLGNDGSTGGSSATTGTDAGGGSVASVTISFVLDTDTGDGFTLSTNHSAPVPITVAAGAPVRLTQGIGFTAEAVGAGPGGSSVTFHASGWSTESYSSQFQKIMNPGGPAPSGPGYYLPGFEASFSEDTTLYMRWLPALDNIAAQVTFVEPGSGTATVTGPVLHLRDVLPFERTAYFQDAVPAPWSVNPNERVWEWESETVSYSRTANNPPAGTPAVWQFAFNNITEYNNAIASASAGKRPVSISYTPREVYTITFDPNGGAMPGSAVTRDAFEGITIASNLGWWNMSSATQLPEPTRGDLIFGGDWFFAPDYVGDDWFSNPTANTTLYARWQAEITFDGNGGGAPAPVLTNVTPAGVAVVTEAPAISTSRPQHDVFGGWFTEQGPGPEYVVSHKVSTGENSQDPFTIDSVTGPLTLYAGWIPKYEIGEVLPDNQGIIFHILGGSEPQRTRAHTNALEDAGFAAGNTGWRFLAVAPVEEPEDTVQAPNFNPGWLASGVDPNLVFTTDPGEGNAAHGKFDLLKTFDVLGGGRPSTAEVVAWADGGESVARQARESDIGGLKPGTITDLNAVWYLPSAAELIEIANARTSAGTSVWEIAGMRFGTGNTRRYWTSTTYNGGYGQGSMDSNAFTVHLPDATSTPQVETFSRSTNGTNTPRVRPVRRF</sequence>
<reference evidence="4" key="1">
    <citation type="journal article" date="2013" name="Stand. Genomic Sci.">
        <title>Complete genome sequence of the halophilic bacterium Spirochaeta africana type strain (Z-7692(T)) from the alkaline Lake Magadi in the East African Rift.</title>
        <authorList>
            <person name="Liolos K."/>
            <person name="Abt B."/>
            <person name="Scheuner C."/>
            <person name="Teshima H."/>
            <person name="Held B."/>
            <person name="Lapidus A."/>
            <person name="Nolan M."/>
            <person name="Lucas S."/>
            <person name="Deshpande S."/>
            <person name="Cheng J.F."/>
            <person name="Tapia R."/>
            <person name="Goodwin L.A."/>
            <person name="Pitluck S."/>
            <person name="Pagani I."/>
            <person name="Ivanova N."/>
            <person name="Mavromatis K."/>
            <person name="Mikhailova N."/>
            <person name="Huntemann M."/>
            <person name="Pati A."/>
            <person name="Chen A."/>
            <person name="Palaniappan K."/>
            <person name="Land M."/>
            <person name="Rohde M."/>
            <person name="Tindall B.J."/>
            <person name="Detter J.C."/>
            <person name="Goker M."/>
            <person name="Bristow J."/>
            <person name="Eisen J.A."/>
            <person name="Markowitz V."/>
            <person name="Hugenholtz P."/>
            <person name="Woyke T."/>
            <person name="Klenk H.P."/>
            <person name="Kyrpides N.C."/>
        </authorList>
    </citation>
    <scope>NUCLEOTIDE SEQUENCE</scope>
    <source>
        <strain evidence="4">ATCC 700263 / DSM 8902 / Z-7692</strain>
    </source>
</reference>
<keyword evidence="4" id="KW-1185">Reference proteome</keyword>
<dbReference type="RefSeq" id="WP_014454863.1">
    <property type="nucleotide sequence ID" value="NC_017098.1"/>
</dbReference>
<name>H9UH73_SPIAZ</name>
<dbReference type="AlphaFoldDB" id="H9UH73"/>
<dbReference type="KEGG" id="sfc:Spiaf_0772"/>
<dbReference type="PROSITE" id="PS51257">
    <property type="entry name" value="PROKAR_LIPOPROTEIN"/>
    <property type="match status" value="1"/>
</dbReference>
<proteinExistence type="predicted"/>
<dbReference type="InterPro" id="IPR042229">
    <property type="entry name" value="Listeria/Bacterioides_rpt_sf"/>
</dbReference>
<dbReference type="GO" id="GO:0030313">
    <property type="term" value="C:cell envelope"/>
    <property type="evidence" value="ECO:0007669"/>
    <property type="project" value="UniProtKB-SubCell"/>
</dbReference>
<dbReference type="Gene3D" id="2.60.40.4270">
    <property type="entry name" value="Listeria-Bacteroides repeat domain"/>
    <property type="match status" value="1"/>
</dbReference>
<dbReference type="EMBL" id="CP003282">
    <property type="protein sequence ID" value="AFG36866.1"/>
    <property type="molecule type" value="Genomic_DNA"/>
</dbReference>
<comment type="subcellular location">
    <subcellularLocation>
        <location evidence="1">Cell envelope</location>
    </subcellularLocation>
</comment>
<evidence type="ECO:0000313" key="3">
    <source>
        <dbReference type="EMBL" id="AFG36866.1"/>
    </source>
</evidence>
<evidence type="ECO:0000256" key="1">
    <source>
        <dbReference type="ARBA" id="ARBA00004196"/>
    </source>
</evidence>
<dbReference type="OrthoDB" id="1775972at2"/>
<accession>H9UH73</accession>
<dbReference type="Pfam" id="PF09479">
    <property type="entry name" value="Flg_new"/>
    <property type="match status" value="1"/>
</dbReference>
<evidence type="ECO:0000313" key="4">
    <source>
        <dbReference type="Proteomes" id="UP000007383"/>
    </source>
</evidence>
<feature type="compositionally biased region" description="Polar residues" evidence="2">
    <location>
        <begin position="665"/>
        <end position="679"/>
    </location>
</feature>
<dbReference type="HOGENOM" id="CLU_400565_0_0_12"/>
<organism evidence="3 4">
    <name type="scientific">Spirochaeta africana (strain ATCC 700263 / DSM 8902 / Z-7692)</name>
    <dbReference type="NCBI Taxonomy" id="889378"/>
    <lineage>
        <taxon>Bacteria</taxon>
        <taxon>Pseudomonadati</taxon>
        <taxon>Spirochaetota</taxon>
        <taxon>Spirochaetia</taxon>
        <taxon>Spirochaetales</taxon>
        <taxon>Spirochaetaceae</taxon>
        <taxon>Spirochaeta</taxon>
    </lineage>
</organism>
<dbReference type="InterPro" id="IPR013378">
    <property type="entry name" value="InlB-like_B-rpt"/>
</dbReference>
<dbReference type="PATRIC" id="fig|889378.3.peg.775"/>
<feature type="region of interest" description="Disordered" evidence="2">
    <location>
        <begin position="665"/>
        <end position="687"/>
    </location>
</feature>
<evidence type="ECO:0000256" key="2">
    <source>
        <dbReference type="SAM" id="MobiDB-lite"/>
    </source>
</evidence>
<dbReference type="Proteomes" id="UP000007383">
    <property type="component" value="Chromosome"/>
</dbReference>